<proteinExistence type="predicted"/>
<dbReference type="EMBL" id="BART01040729">
    <property type="protein sequence ID" value="GAH30720.1"/>
    <property type="molecule type" value="Genomic_DNA"/>
</dbReference>
<feature type="non-terminal residue" evidence="1">
    <location>
        <position position="30"/>
    </location>
</feature>
<dbReference type="AlphaFoldDB" id="X1FDV8"/>
<accession>X1FDV8</accession>
<comment type="caution">
    <text evidence="1">The sequence shown here is derived from an EMBL/GenBank/DDBJ whole genome shotgun (WGS) entry which is preliminary data.</text>
</comment>
<sequence>MTQIKLGDKVRCIHTGFTGTTIATSSGILF</sequence>
<name>X1FDV8_9ZZZZ</name>
<evidence type="ECO:0000313" key="1">
    <source>
        <dbReference type="EMBL" id="GAH30720.1"/>
    </source>
</evidence>
<organism evidence="1">
    <name type="scientific">marine sediment metagenome</name>
    <dbReference type="NCBI Taxonomy" id="412755"/>
    <lineage>
        <taxon>unclassified sequences</taxon>
        <taxon>metagenomes</taxon>
        <taxon>ecological metagenomes</taxon>
    </lineage>
</organism>
<gene>
    <name evidence="1" type="ORF">S01H4_66081</name>
</gene>
<protein>
    <submittedName>
        <fullName evidence="1">Uncharacterized protein</fullName>
    </submittedName>
</protein>
<reference evidence="1" key="1">
    <citation type="journal article" date="2014" name="Front. Microbiol.">
        <title>High frequency of phylogenetically diverse reductive dehalogenase-homologous genes in deep subseafloor sedimentary metagenomes.</title>
        <authorList>
            <person name="Kawai M."/>
            <person name="Futagami T."/>
            <person name="Toyoda A."/>
            <person name="Takaki Y."/>
            <person name="Nishi S."/>
            <person name="Hori S."/>
            <person name="Arai W."/>
            <person name="Tsubouchi T."/>
            <person name="Morono Y."/>
            <person name="Uchiyama I."/>
            <person name="Ito T."/>
            <person name="Fujiyama A."/>
            <person name="Inagaki F."/>
            <person name="Takami H."/>
        </authorList>
    </citation>
    <scope>NUCLEOTIDE SEQUENCE</scope>
    <source>
        <strain evidence="1">Expedition CK06-06</strain>
    </source>
</reference>